<accession>A0A0A8YIQ0</accession>
<proteinExistence type="predicted"/>
<reference evidence="1" key="2">
    <citation type="journal article" date="2015" name="Data Brief">
        <title>Shoot transcriptome of the giant reed, Arundo donax.</title>
        <authorList>
            <person name="Barrero R.A."/>
            <person name="Guerrero F.D."/>
            <person name="Moolhuijzen P."/>
            <person name="Goolsby J.A."/>
            <person name="Tidwell J."/>
            <person name="Bellgard S.E."/>
            <person name="Bellgard M.I."/>
        </authorList>
    </citation>
    <scope>NUCLEOTIDE SEQUENCE</scope>
    <source>
        <tissue evidence="1">Shoot tissue taken approximately 20 cm above the soil surface</tissue>
    </source>
</reference>
<organism evidence="1">
    <name type="scientific">Arundo donax</name>
    <name type="common">Giant reed</name>
    <name type="synonym">Donax arundinaceus</name>
    <dbReference type="NCBI Taxonomy" id="35708"/>
    <lineage>
        <taxon>Eukaryota</taxon>
        <taxon>Viridiplantae</taxon>
        <taxon>Streptophyta</taxon>
        <taxon>Embryophyta</taxon>
        <taxon>Tracheophyta</taxon>
        <taxon>Spermatophyta</taxon>
        <taxon>Magnoliopsida</taxon>
        <taxon>Liliopsida</taxon>
        <taxon>Poales</taxon>
        <taxon>Poaceae</taxon>
        <taxon>PACMAD clade</taxon>
        <taxon>Arundinoideae</taxon>
        <taxon>Arundineae</taxon>
        <taxon>Arundo</taxon>
    </lineage>
</organism>
<evidence type="ECO:0000313" key="1">
    <source>
        <dbReference type="EMBL" id="JAD25398.1"/>
    </source>
</evidence>
<reference evidence="1" key="1">
    <citation type="submission" date="2014-09" db="EMBL/GenBank/DDBJ databases">
        <authorList>
            <person name="Magalhaes I.L.F."/>
            <person name="Oliveira U."/>
            <person name="Santos F.R."/>
            <person name="Vidigal T.H.D.A."/>
            <person name="Brescovit A.D."/>
            <person name="Santos A.J."/>
        </authorList>
    </citation>
    <scope>NUCLEOTIDE SEQUENCE</scope>
    <source>
        <tissue evidence="1">Shoot tissue taken approximately 20 cm above the soil surface</tissue>
    </source>
</reference>
<sequence>MELYLAKQRLMHEQQSMKIDYGMSSKTKKNYALKIYKAYQMLLVMVVQMVMKWEN</sequence>
<dbReference type="EMBL" id="GBRH01272497">
    <property type="protein sequence ID" value="JAD25398.1"/>
    <property type="molecule type" value="Transcribed_RNA"/>
</dbReference>
<dbReference type="AlphaFoldDB" id="A0A0A8YIQ0"/>
<name>A0A0A8YIQ0_ARUDO</name>
<protein>
    <submittedName>
        <fullName evidence="1">Uncharacterized protein</fullName>
    </submittedName>
</protein>